<reference evidence="1" key="1">
    <citation type="submission" date="2022-01" db="EMBL/GenBank/DDBJ databases">
        <title>Novel bile acid biosynthetic pathways are enriched in the microbiome of centenarians.</title>
        <authorList>
            <person name="Sato Y."/>
            <person name="Atarashi K."/>
            <person name="Plichta R.D."/>
            <person name="Arai Y."/>
            <person name="Sasajima S."/>
            <person name="Kearney M.S."/>
            <person name="Suda W."/>
            <person name="Takeshita K."/>
            <person name="Sasaki T."/>
            <person name="Okamoto S."/>
            <person name="Skelly N.A."/>
            <person name="Okamura Y."/>
            <person name="Vlamakis H."/>
            <person name="Li Y."/>
            <person name="Tanoue T."/>
            <person name="Takei H."/>
            <person name="Nittono H."/>
            <person name="Narushima S."/>
            <person name="Irie J."/>
            <person name="Itoh H."/>
            <person name="Moriya K."/>
            <person name="Sugiura Y."/>
            <person name="Suematsu M."/>
            <person name="Moritoki N."/>
            <person name="Shibata S."/>
            <person name="Littman R.D."/>
            <person name="Fischbach A.M."/>
            <person name="Uwamino Y."/>
            <person name="Inoue T."/>
            <person name="Honda A."/>
            <person name="Hattori M."/>
            <person name="Murai T."/>
            <person name="Xavier J.R."/>
            <person name="Hirose N."/>
            <person name="Honda K."/>
        </authorList>
    </citation>
    <scope>NUCLEOTIDE SEQUENCE</scope>
    <source>
        <strain evidence="1">CE91-St3</strain>
    </source>
</reference>
<evidence type="ECO:0000313" key="1">
    <source>
        <dbReference type="EMBL" id="GKH70216.1"/>
    </source>
</evidence>
<evidence type="ECO:0008006" key="3">
    <source>
        <dbReference type="Google" id="ProtNLM"/>
    </source>
</evidence>
<comment type="caution">
    <text evidence="1">The sequence shown here is derived from an EMBL/GenBank/DDBJ whole genome shotgun (WGS) entry which is preliminary data.</text>
</comment>
<accession>A0AA37K3B7</accession>
<organism evidence="1 2">
    <name type="scientific">Parabacteroides merdae</name>
    <dbReference type="NCBI Taxonomy" id="46503"/>
    <lineage>
        <taxon>Bacteria</taxon>
        <taxon>Pseudomonadati</taxon>
        <taxon>Bacteroidota</taxon>
        <taxon>Bacteroidia</taxon>
        <taxon>Bacteroidales</taxon>
        <taxon>Tannerellaceae</taxon>
        <taxon>Parabacteroides</taxon>
    </lineage>
</organism>
<dbReference type="AlphaFoldDB" id="A0AA37K3B7"/>
<protein>
    <recommendedName>
        <fullName evidence="3">Phage morphogenesis protein</fullName>
    </recommendedName>
</protein>
<proteinExistence type="predicted"/>
<dbReference type="RefSeq" id="WP_195489175.1">
    <property type="nucleotide sequence ID" value="NZ_BQNZ01000001.1"/>
</dbReference>
<dbReference type="Proteomes" id="UP001055114">
    <property type="component" value="Unassembled WGS sequence"/>
</dbReference>
<evidence type="ECO:0000313" key="2">
    <source>
        <dbReference type="Proteomes" id="UP001055114"/>
    </source>
</evidence>
<sequence length="198" mass="23770">MDGDFKKEVIDRSIEDIKVEFDEEFDRNFERKAFFDEKEWPERKFDDGVGSLLQRTGGLRRSIRSRKRRGELVYSSSRPYARIHNEGGEIKVTRKMKRYFLARYLKEAKYSKSGEQKKKRPKATDKQLQGWLAREEENKKLSDKAEFWRRMALKKVGSTVKIPERRFIGTGRNTDRIIREITEQNFEDYLKRHPIIDK</sequence>
<dbReference type="EMBL" id="BQNZ01000001">
    <property type="protein sequence ID" value="GKH70216.1"/>
    <property type="molecule type" value="Genomic_DNA"/>
</dbReference>
<name>A0AA37K3B7_9BACT</name>
<gene>
    <name evidence="1" type="ORF">CE91St3_00790</name>
</gene>